<sequence>MTNANNQYLILSLKAGRKSKRAKSAVLIPIKIKTILGKAPPYSLKILFPEAT</sequence>
<dbReference type="AlphaFoldDB" id="A0A6J4GXW0"/>
<dbReference type="Proteomes" id="UP000479938">
    <property type="component" value="Unassembled WGS sequence"/>
</dbReference>
<proteinExistence type="predicted"/>
<protein>
    <submittedName>
        <fullName evidence="1">Uncharacterized protein</fullName>
    </submittedName>
</protein>
<evidence type="ECO:0000313" key="1">
    <source>
        <dbReference type="EMBL" id="CAA9203715.1"/>
    </source>
</evidence>
<accession>A0A6J4GXW0</accession>
<name>A0A6J4GXW0_9FLAO</name>
<gene>
    <name evidence="1" type="ORF">FLA105534_04895</name>
</gene>
<organism evidence="1 2">
    <name type="scientific">Flavobacterium bizetiae</name>
    <dbReference type="NCBI Taxonomy" id="2704140"/>
    <lineage>
        <taxon>Bacteria</taxon>
        <taxon>Pseudomonadati</taxon>
        <taxon>Bacteroidota</taxon>
        <taxon>Flavobacteriia</taxon>
        <taxon>Flavobacteriales</taxon>
        <taxon>Flavobacteriaceae</taxon>
        <taxon>Flavobacterium</taxon>
    </lineage>
</organism>
<keyword evidence="2" id="KW-1185">Reference proteome</keyword>
<evidence type="ECO:0000313" key="2">
    <source>
        <dbReference type="Proteomes" id="UP000479938"/>
    </source>
</evidence>
<dbReference type="EMBL" id="CADCSU010000222">
    <property type="protein sequence ID" value="CAA9203715.1"/>
    <property type="molecule type" value="Genomic_DNA"/>
</dbReference>
<reference evidence="1 2" key="1">
    <citation type="submission" date="2020-02" db="EMBL/GenBank/DDBJ databases">
        <authorList>
            <person name="Criscuolo A."/>
        </authorList>
    </citation>
    <scope>NUCLEOTIDE SEQUENCE [LARGE SCALE GENOMIC DNA]</scope>
    <source>
        <strain evidence="1">CIP105534</strain>
    </source>
</reference>